<gene>
    <name evidence="5" type="ORF">SLS53_003448</name>
</gene>
<evidence type="ECO:0000313" key="6">
    <source>
        <dbReference type="Proteomes" id="UP001320245"/>
    </source>
</evidence>
<dbReference type="AlphaFoldDB" id="A0AAN9UB59"/>
<reference evidence="5 6" key="1">
    <citation type="journal article" date="2023" name="PLoS ONE">
        <title>Cytospora paraplurivora sp. nov. isolated from orchards with fruit tree decline syndrome in Ontario, Canada.</title>
        <authorList>
            <person name="Ilyukhin E."/>
            <person name="Nguyen H.D.T."/>
            <person name="Castle A.J."/>
            <person name="Ellouze W."/>
        </authorList>
    </citation>
    <scope>NUCLEOTIDE SEQUENCE [LARGE SCALE GENOMIC DNA]</scope>
    <source>
        <strain evidence="5 6">FDS-564</strain>
    </source>
</reference>
<comment type="similarity">
    <text evidence="1">Belongs to the NmrA-type oxidoreductase family.</text>
</comment>
<dbReference type="GO" id="GO:0005634">
    <property type="term" value="C:nucleus"/>
    <property type="evidence" value="ECO:0007669"/>
    <property type="project" value="TreeGrafter"/>
</dbReference>
<dbReference type="Proteomes" id="UP001320245">
    <property type="component" value="Unassembled WGS sequence"/>
</dbReference>
<comment type="caution">
    <text evidence="5">The sequence shown here is derived from an EMBL/GenBank/DDBJ whole genome shotgun (WGS) entry which is preliminary data.</text>
</comment>
<dbReference type="GO" id="GO:0016491">
    <property type="term" value="F:oxidoreductase activity"/>
    <property type="evidence" value="ECO:0007669"/>
    <property type="project" value="UniProtKB-KW"/>
</dbReference>
<evidence type="ECO:0000256" key="1">
    <source>
        <dbReference type="ARBA" id="ARBA00006328"/>
    </source>
</evidence>
<keyword evidence="2" id="KW-0521">NADP</keyword>
<protein>
    <recommendedName>
        <fullName evidence="4">NmrA-like domain-containing protein</fullName>
    </recommendedName>
</protein>
<dbReference type="Gene3D" id="3.40.50.720">
    <property type="entry name" value="NAD(P)-binding Rossmann-like Domain"/>
    <property type="match status" value="1"/>
</dbReference>
<sequence length="313" mass="34098">MAVTIPTVFVVAATSPMGGALSRQLRELGWAVRAMARDAGKPAARSIKAIGVDLVQGEWDNYDLLRQQFRDVDLLFLPLSDDIRSDEYLDGQVEQAQRILRIARDEGVKQIVYVSGMGCNDLDNWGVRWDAAPPTTESIDSRHAIDSLVRASNFPLGYTILRPGFFMANFVGAKAAGYIASAGWKTALPPETVLPLADHEDIAKFAVAAFRDPEKFGGSEIALFSELKELRTLTEVVSGATGKRLEVSFVSEQDGEEDVSSPFVSAQVAMQNISRFAGEGSPGKKWGVDMTTLEDFLRRESKALGEAHAELDG</sequence>
<proteinExistence type="inferred from homology"/>
<evidence type="ECO:0000256" key="2">
    <source>
        <dbReference type="ARBA" id="ARBA00022857"/>
    </source>
</evidence>
<dbReference type="InterPro" id="IPR051164">
    <property type="entry name" value="NmrA-like_oxidored"/>
</dbReference>
<evidence type="ECO:0000256" key="3">
    <source>
        <dbReference type="ARBA" id="ARBA00023002"/>
    </source>
</evidence>
<dbReference type="InterPro" id="IPR036291">
    <property type="entry name" value="NAD(P)-bd_dom_sf"/>
</dbReference>
<accession>A0AAN9UB59</accession>
<dbReference type="InterPro" id="IPR008030">
    <property type="entry name" value="NmrA-like"/>
</dbReference>
<evidence type="ECO:0000313" key="5">
    <source>
        <dbReference type="EMBL" id="KAK7744562.1"/>
    </source>
</evidence>
<keyword evidence="3" id="KW-0560">Oxidoreductase</keyword>
<dbReference type="PANTHER" id="PTHR42748:SF30">
    <property type="entry name" value="NMRA-LIKE DOMAIN-CONTAINING PROTEIN"/>
    <property type="match status" value="1"/>
</dbReference>
<dbReference type="SUPFAM" id="SSF51735">
    <property type="entry name" value="NAD(P)-binding Rossmann-fold domains"/>
    <property type="match status" value="1"/>
</dbReference>
<organism evidence="5 6">
    <name type="scientific">Cytospora paraplurivora</name>
    <dbReference type="NCBI Taxonomy" id="2898453"/>
    <lineage>
        <taxon>Eukaryota</taxon>
        <taxon>Fungi</taxon>
        <taxon>Dikarya</taxon>
        <taxon>Ascomycota</taxon>
        <taxon>Pezizomycotina</taxon>
        <taxon>Sordariomycetes</taxon>
        <taxon>Sordariomycetidae</taxon>
        <taxon>Diaporthales</taxon>
        <taxon>Cytosporaceae</taxon>
        <taxon>Cytospora</taxon>
    </lineage>
</organism>
<name>A0AAN9UB59_9PEZI</name>
<dbReference type="PANTHER" id="PTHR42748">
    <property type="entry name" value="NITROGEN METABOLITE REPRESSION PROTEIN NMRA FAMILY MEMBER"/>
    <property type="match status" value="1"/>
</dbReference>
<keyword evidence="6" id="KW-1185">Reference proteome</keyword>
<dbReference type="Pfam" id="PF05368">
    <property type="entry name" value="NmrA"/>
    <property type="match status" value="1"/>
</dbReference>
<dbReference type="EMBL" id="JAJSPL020000010">
    <property type="protein sequence ID" value="KAK7744562.1"/>
    <property type="molecule type" value="Genomic_DNA"/>
</dbReference>
<evidence type="ECO:0000259" key="4">
    <source>
        <dbReference type="Pfam" id="PF05368"/>
    </source>
</evidence>
<feature type="domain" description="NmrA-like" evidence="4">
    <location>
        <begin position="7"/>
        <end position="279"/>
    </location>
</feature>